<evidence type="ECO:0000256" key="7">
    <source>
        <dbReference type="HAMAP-Rule" id="MF_01161"/>
    </source>
</evidence>
<keyword evidence="2 7" id="KW-0436">Ligase</keyword>
<dbReference type="PANTHER" id="PTHR43033:SF1">
    <property type="entry name" value="TRNA(ILE)-LYSIDINE SYNTHASE-RELATED"/>
    <property type="match status" value="1"/>
</dbReference>
<proteinExistence type="inferred from homology"/>
<evidence type="ECO:0000256" key="5">
    <source>
        <dbReference type="ARBA" id="ARBA00022840"/>
    </source>
</evidence>
<dbReference type="CDD" id="cd01992">
    <property type="entry name" value="TilS_N"/>
    <property type="match status" value="1"/>
</dbReference>
<evidence type="ECO:0000313" key="10">
    <source>
        <dbReference type="EMBL" id="MBE9030608.1"/>
    </source>
</evidence>
<dbReference type="InterPro" id="IPR012094">
    <property type="entry name" value="tRNA_Ile_lys_synt"/>
</dbReference>
<keyword evidence="4 7" id="KW-0547">Nucleotide-binding</keyword>
<accession>A0A928VMV6</accession>
<keyword evidence="1 7" id="KW-0963">Cytoplasm</keyword>
<evidence type="ECO:0000259" key="9">
    <source>
        <dbReference type="Pfam" id="PF09179"/>
    </source>
</evidence>
<dbReference type="Proteomes" id="UP000625316">
    <property type="component" value="Unassembled WGS sequence"/>
</dbReference>
<dbReference type="SUPFAM" id="SSF82829">
    <property type="entry name" value="MesJ substrate recognition domain-like"/>
    <property type="match status" value="1"/>
</dbReference>
<gene>
    <name evidence="7 10" type="primary">tilS</name>
    <name evidence="10" type="ORF">IQ266_12790</name>
</gene>
<sequence length="327" mass="36681">MNWTDDHARLHQLLKARNLLPAESRVLIAVSGGQDSLCLLRLLLDLQPHWHWSLAVIHCDHQWRSDSAANVAHVRSLCQGWAVPIYVEVAPTPPKGEAAARNWRYQCFQEIAQAAQFDYVVTGHTASDRAETLIYNLVRGSGSDGLQSLGWSRGLSQACPQIQLVRPLLRFTRLETAEFCQLLKLPVWEDSTNQALQYARNRIRLEVLPYFAQHLNPRSALHLAQTSELLSAEVDYLESQATELYQQAIAPQTDQQLDRRPLQAAHLALQRRVMRQFLQNGLCRSVNFEQIEAAVALISAPNGSQTSTLSGGVCVRVVAPFLQIVLV</sequence>
<dbReference type="GO" id="GO:0005524">
    <property type="term" value="F:ATP binding"/>
    <property type="evidence" value="ECO:0007669"/>
    <property type="project" value="UniProtKB-UniRule"/>
</dbReference>
<dbReference type="NCBIfam" id="TIGR02432">
    <property type="entry name" value="lysidine_TilS_N"/>
    <property type="match status" value="1"/>
</dbReference>
<dbReference type="GO" id="GO:0032267">
    <property type="term" value="F:tRNA(Ile)-lysidine synthase activity"/>
    <property type="evidence" value="ECO:0007669"/>
    <property type="project" value="UniProtKB-EC"/>
</dbReference>
<dbReference type="InterPro" id="IPR014729">
    <property type="entry name" value="Rossmann-like_a/b/a_fold"/>
</dbReference>
<comment type="caution">
    <text evidence="10">The sequence shown here is derived from an EMBL/GenBank/DDBJ whole genome shotgun (WGS) entry which is preliminary data.</text>
</comment>
<dbReference type="EC" id="6.3.4.19" evidence="7"/>
<dbReference type="GO" id="GO:0005737">
    <property type="term" value="C:cytoplasm"/>
    <property type="evidence" value="ECO:0007669"/>
    <property type="project" value="UniProtKB-SubCell"/>
</dbReference>
<keyword evidence="11" id="KW-1185">Reference proteome</keyword>
<comment type="function">
    <text evidence="7">Ligates lysine onto the cytidine present at position 34 of the AUA codon-specific tRNA(Ile) that contains the anticodon CAU, in an ATP-dependent manner. Cytidine is converted to lysidine, thus changing the amino acid specificity of the tRNA from methionine to isoleucine.</text>
</comment>
<evidence type="ECO:0000259" key="8">
    <source>
        <dbReference type="Pfam" id="PF01171"/>
    </source>
</evidence>
<keyword evidence="5 7" id="KW-0067">ATP-binding</keyword>
<dbReference type="Pfam" id="PF09179">
    <property type="entry name" value="TilS"/>
    <property type="match status" value="1"/>
</dbReference>
<evidence type="ECO:0000256" key="6">
    <source>
        <dbReference type="ARBA" id="ARBA00048539"/>
    </source>
</evidence>
<dbReference type="Gene3D" id="1.20.59.20">
    <property type="match status" value="1"/>
</dbReference>
<dbReference type="InterPro" id="IPR011063">
    <property type="entry name" value="TilS/TtcA_N"/>
</dbReference>
<evidence type="ECO:0000256" key="1">
    <source>
        <dbReference type="ARBA" id="ARBA00022490"/>
    </source>
</evidence>
<protein>
    <recommendedName>
        <fullName evidence="7">tRNA(Ile)-lysidine synthase</fullName>
        <ecNumber evidence="7">6.3.4.19</ecNumber>
    </recommendedName>
    <alternativeName>
        <fullName evidence="7">tRNA(Ile)-2-lysyl-cytidine synthase</fullName>
    </alternativeName>
    <alternativeName>
        <fullName evidence="7">tRNA(Ile)-lysidine synthetase</fullName>
    </alternativeName>
</protein>
<comment type="subcellular location">
    <subcellularLocation>
        <location evidence="7">Cytoplasm</location>
    </subcellularLocation>
</comment>
<dbReference type="InterPro" id="IPR012795">
    <property type="entry name" value="tRNA_Ile_lys_synt_N"/>
</dbReference>
<feature type="domain" description="tRNA(Ile)-lysidine/2-thiocytidine synthase N-terminal" evidence="8">
    <location>
        <begin position="26"/>
        <end position="205"/>
    </location>
</feature>
<dbReference type="PANTHER" id="PTHR43033">
    <property type="entry name" value="TRNA(ILE)-LYSIDINE SYNTHASE-RELATED"/>
    <property type="match status" value="1"/>
</dbReference>
<dbReference type="InterPro" id="IPR015262">
    <property type="entry name" value="tRNA_Ile_lys_synt_subst-bd"/>
</dbReference>
<dbReference type="EMBL" id="JADEXQ010000040">
    <property type="protein sequence ID" value="MBE9030608.1"/>
    <property type="molecule type" value="Genomic_DNA"/>
</dbReference>
<evidence type="ECO:0000256" key="2">
    <source>
        <dbReference type="ARBA" id="ARBA00022598"/>
    </source>
</evidence>
<keyword evidence="3 7" id="KW-0819">tRNA processing</keyword>
<evidence type="ECO:0000256" key="4">
    <source>
        <dbReference type="ARBA" id="ARBA00022741"/>
    </source>
</evidence>
<feature type="binding site" evidence="7">
    <location>
        <begin position="31"/>
        <end position="36"/>
    </location>
    <ligand>
        <name>ATP</name>
        <dbReference type="ChEBI" id="CHEBI:30616"/>
    </ligand>
</feature>
<reference evidence="10" key="1">
    <citation type="submission" date="2020-10" db="EMBL/GenBank/DDBJ databases">
        <authorList>
            <person name="Castelo-Branco R."/>
            <person name="Eusebio N."/>
            <person name="Adriana R."/>
            <person name="Vieira A."/>
            <person name="Brugerolle De Fraissinette N."/>
            <person name="Rezende De Castro R."/>
            <person name="Schneider M.P."/>
            <person name="Vasconcelos V."/>
            <person name="Leao P.N."/>
        </authorList>
    </citation>
    <scope>NUCLEOTIDE SEQUENCE</scope>
    <source>
        <strain evidence="10">LEGE 11480</strain>
    </source>
</reference>
<comment type="similarity">
    <text evidence="7">Belongs to the tRNA(Ile)-lysidine synthase family.</text>
</comment>
<dbReference type="HAMAP" id="MF_01161">
    <property type="entry name" value="tRNA_Ile_lys_synt"/>
    <property type="match status" value="1"/>
</dbReference>
<dbReference type="GO" id="GO:0006400">
    <property type="term" value="P:tRNA modification"/>
    <property type="evidence" value="ECO:0007669"/>
    <property type="project" value="UniProtKB-UniRule"/>
</dbReference>
<feature type="domain" description="tRNA(Ile)-lysidine synthase substrate-binding" evidence="9">
    <location>
        <begin position="257"/>
        <end position="316"/>
    </location>
</feature>
<dbReference type="Gene3D" id="3.40.50.620">
    <property type="entry name" value="HUPs"/>
    <property type="match status" value="1"/>
</dbReference>
<name>A0A928VMV6_9CYAN</name>
<dbReference type="AlphaFoldDB" id="A0A928VMV6"/>
<comment type="domain">
    <text evidence="7">The N-terminal region contains the highly conserved SGGXDS motif, predicted to be a P-loop motif involved in ATP binding.</text>
</comment>
<evidence type="ECO:0000313" key="11">
    <source>
        <dbReference type="Proteomes" id="UP000625316"/>
    </source>
</evidence>
<comment type="catalytic activity">
    <reaction evidence="6 7">
        <text>cytidine(34) in tRNA(Ile2) + L-lysine + ATP = lysidine(34) in tRNA(Ile2) + AMP + diphosphate + H(+)</text>
        <dbReference type="Rhea" id="RHEA:43744"/>
        <dbReference type="Rhea" id="RHEA-COMP:10625"/>
        <dbReference type="Rhea" id="RHEA-COMP:10670"/>
        <dbReference type="ChEBI" id="CHEBI:15378"/>
        <dbReference type="ChEBI" id="CHEBI:30616"/>
        <dbReference type="ChEBI" id="CHEBI:32551"/>
        <dbReference type="ChEBI" id="CHEBI:33019"/>
        <dbReference type="ChEBI" id="CHEBI:82748"/>
        <dbReference type="ChEBI" id="CHEBI:83665"/>
        <dbReference type="ChEBI" id="CHEBI:456215"/>
        <dbReference type="EC" id="6.3.4.19"/>
    </reaction>
</comment>
<dbReference type="SUPFAM" id="SSF52402">
    <property type="entry name" value="Adenine nucleotide alpha hydrolases-like"/>
    <property type="match status" value="1"/>
</dbReference>
<organism evidence="10 11">
    <name type="scientific">Romeriopsis navalis LEGE 11480</name>
    <dbReference type="NCBI Taxonomy" id="2777977"/>
    <lineage>
        <taxon>Bacteria</taxon>
        <taxon>Bacillati</taxon>
        <taxon>Cyanobacteriota</taxon>
        <taxon>Cyanophyceae</taxon>
        <taxon>Leptolyngbyales</taxon>
        <taxon>Leptolyngbyaceae</taxon>
        <taxon>Romeriopsis</taxon>
        <taxon>Romeriopsis navalis</taxon>
    </lineage>
</organism>
<evidence type="ECO:0000256" key="3">
    <source>
        <dbReference type="ARBA" id="ARBA00022694"/>
    </source>
</evidence>
<dbReference type="Pfam" id="PF01171">
    <property type="entry name" value="ATP_bind_3"/>
    <property type="match status" value="1"/>
</dbReference>